<dbReference type="Proteomes" id="UP000071859">
    <property type="component" value="Unassembled WGS sequence"/>
</dbReference>
<comment type="caution">
    <text evidence="2">The sequence shown here is derived from an EMBL/GenBank/DDBJ whole genome shotgun (WGS) entry which is preliminary data.</text>
</comment>
<accession>A0A158A7J2</accession>
<reference evidence="2" key="1">
    <citation type="submission" date="2016-01" db="EMBL/GenBank/DDBJ databases">
        <authorList>
            <person name="Peeters C."/>
        </authorList>
    </citation>
    <scope>NUCLEOTIDE SEQUENCE</scope>
    <source>
        <strain evidence="2">LMG 29321</strain>
    </source>
</reference>
<dbReference type="AlphaFoldDB" id="A0A158A7J2"/>
<evidence type="ECO:0000313" key="2">
    <source>
        <dbReference type="EMBL" id="SAK53740.1"/>
    </source>
</evidence>
<keyword evidence="3" id="KW-1185">Reference proteome</keyword>
<proteinExistence type="predicted"/>
<sequence length="142" mass="14267">MRKIIIGCIVATAVALAGCSAQQIQTTQTAAQKFQADVTLACNIFEPAIAPWAPLFVGNPAFSAFNIDATAVCAGNALLNLASVSNVVNSSGAAAQAAIALIPGLTPQQVALAQSVVGALAGSLKNAYAAYQSSVSLTTSMR</sequence>
<dbReference type="PROSITE" id="PS51257">
    <property type="entry name" value="PROKAR_LIPOPROTEIN"/>
    <property type="match status" value="1"/>
</dbReference>
<evidence type="ECO:0000256" key="1">
    <source>
        <dbReference type="SAM" id="SignalP"/>
    </source>
</evidence>
<dbReference type="RefSeq" id="WP_062603380.1">
    <property type="nucleotide sequence ID" value="NZ_FCOX02000004.1"/>
</dbReference>
<evidence type="ECO:0000313" key="3">
    <source>
        <dbReference type="Proteomes" id="UP000071859"/>
    </source>
</evidence>
<dbReference type="EMBL" id="FCOX02000004">
    <property type="protein sequence ID" value="SAK53740.1"/>
    <property type="molecule type" value="Genomic_DNA"/>
</dbReference>
<name>A0A158A7J2_9BURK</name>
<feature type="signal peptide" evidence="1">
    <location>
        <begin position="1"/>
        <end position="17"/>
    </location>
</feature>
<evidence type="ECO:0008006" key="4">
    <source>
        <dbReference type="Google" id="ProtNLM"/>
    </source>
</evidence>
<feature type="chain" id="PRO_5007620169" description="Lipoprotein" evidence="1">
    <location>
        <begin position="18"/>
        <end position="142"/>
    </location>
</feature>
<organism evidence="2 3">
    <name type="scientific">Caballeronia calidae</name>
    <dbReference type="NCBI Taxonomy" id="1777139"/>
    <lineage>
        <taxon>Bacteria</taxon>
        <taxon>Pseudomonadati</taxon>
        <taxon>Pseudomonadota</taxon>
        <taxon>Betaproteobacteria</taxon>
        <taxon>Burkholderiales</taxon>
        <taxon>Burkholderiaceae</taxon>
        <taxon>Caballeronia</taxon>
    </lineage>
</organism>
<keyword evidence="1" id="KW-0732">Signal</keyword>
<protein>
    <recommendedName>
        <fullName evidence="4">Lipoprotein</fullName>
    </recommendedName>
</protein>
<gene>
    <name evidence="2" type="ORF">AWB78_01355</name>
</gene>